<dbReference type="SMART" id="SM00563">
    <property type="entry name" value="PlsC"/>
    <property type="match status" value="1"/>
</dbReference>
<keyword evidence="7 9" id="KW-0808">Transferase</keyword>
<evidence type="ECO:0000313" key="11">
    <source>
        <dbReference type="EMBL" id="NJB67828.1"/>
    </source>
</evidence>
<keyword evidence="9" id="KW-0443">Lipid metabolism</keyword>
<name>A0A846QHT9_9BACT</name>
<protein>
    <recommendedName>
        <fullName evidence="6 9">1-acyl-sn-glycerol-3-phosphate acyltransferase</fullName>
        <ecNumber evidence="5 9">2.3.1.51</ecNumber>
    </recommendedName>
</protein>
<dbReference type="EMBL" id="JAATJA010000001">
    <property type="protein sequence ID" value="NJB67828.1"/>
    <property type="molecule type" value="Genomic_DNA"/>
</dbReference>
<dbReference type="GO" id="GO:0016020">
    <property type="term" value="C:membrane"/>
    <property type="evidence" value="ECO:0007669"/>
    <property type="project" value="InterPro"/>
</dbReference>
<dbReference type="RefSeq" id="WP_167940848.1">
    <property type="nucleotide sequence ID" value="NZ_JAATJA010000001.1"/>
</dbReference>
<comment type="domain">
    <text evidence="9">The HXXXXD motif is essential for acyltransferase activity and may constitute the binding site for the phosphate moiety of the glycerol-3-phosphate.</text>
</comment>
<comment type="pathway">
    <text evidence="3">Lipid metabolism.</text>
</comment>
<dbReference type="GO" id="GO:0006654">
    <property type="term" value="P:phosphatidic acid biosynthetic process"/>
    <property type="evidence" value="ECO:0007669"/>
    <property type="project" value="TreeGrafter"/>
</dbReference>
<organism evidence="11 12">
    <name type="scientific">Desulfobaculum xiamenense</name>
    <dbReference type="NCBI Taxonomy" id="995050"/>
    <lineage>
        <taxon>Bacteria</taxon>
        <taxon>Pseudomonadati</taxon>
        <taxon>Thermodesulfobacteriota</taxon>
        <taxon>Desulfovibrionia</taxon>
        <taxon>Desulfovibrionales</taxon>
        <taxon>Desulfovibrionaceae</taxon>
        <taxon>Desulfobaculum</taxon>
    </lineage>
</organism>
<comment type="pathway">
    <text evidence="2">Phospholipid metabolism; CDP-diacylglycerol biosynthesis; CDP-diacylglycerol from sn-glycerol 3-phosphate: step 2/3.</text>
</comment>
<keyword evidence="8 9" id="KW-0012">Acyltransferase</keyword>
<dbReference type="Proteomes" id="UP000580856">
    <property type="component" value="Unassembled WGS sequence"/>
</dbReference>
<dbReference type="PANTHER" id="PTHR10434:SF11">
    <property type="entry name" value="1-ACYL-SN-GLYCEROL-3-PHOSPHATE ACYLTRANSFERASE"/>
    <property type="match status" value="1"/>
</dbReference>
<evidence type="ECO:0000259" key="10">
    <source>
        <dbReference type="SMART" id="SM00563"/>
    </source>
</evidence>
<proteinExistence type="inferred from homology"/>
<accession>A0A846QHT9</accession>
<evidence type="ECO:0000256" key="2">
    <source>
        <dbReference type="ARBA" id="ARBA00004728"/>
    </source>
</evidence>
<dbReference type="PANTHER" id="PTHR10434">
    <property type="entry name" value="1-ACYL-SN-GLYCEROL-3-PHOSPHATE ACYLTRANSFERASE"/>
    <property type="match status" value="1"/>
</dbReference>
<dbReference type="SUPFAM" id="SSF69593">
    <property type="entry name" value="Glycerol-3-phosphate (1)-acyltransferase"/>
    <property type="match status" value="1"/>
</dbReference>
<evidence type="ECO:0000256" key="5">
    <source>
        <dbReference type="ARBA" id="ARBA00013211"/>
    </source>
</evidence>
<dbReference type="Pfam" id="PF01553">
    <property type="entry name" value="Acyltransferase"/>
    <property type="match status" value="1"/>
</dbReference>
<feature type="domain" description="Phospholipid/glycerol acyltransferase" evidence="10">
    <location>
        <begin position="61"/>
        <end position="177"/>
    </location>
</feature>
<dbReference type="GO" id="GO:0003841">
    <property type="term" value="F:1-acylglycerol-3-phosphate O-acyltransferase activity"/>
    <property type="evidence" value="ECO:0007669"/>
    <property type="project" value="UniProtKB-UniRule"/>
</dbReference>
<keyword evidence="12" id="KW-1185">Reference proteome</keyword>
<dbReference type="AlphaFoldDB" id="A0A846QHT9"/>
<sequence length="234" mass="25617">MLRTILFYARYLPLTAALTLLAICVPSAAKWCARTWGRAAIHCTGITLDVRLGDLDPNQTYIFMANHQSQLDIPALTTALAPWQIGFVAKKGLFNIPLFGKAMINAGNIPIDRGNRRSAMKSVDKAAERVRAGQSIVIFPEGTRATDLSCLQEFKIGGMIIALKTGLPVVPVTISGSGEALPKHNLCFGPQRTITIRALPPISTQGRYTLKEREIFKEDLYRAMSAAYTEQLNG</sequence>
<keyword evidence="9" id="KW-0594">Phospholipid biosynthesis</keyword>
<evidence type="ECO:0000256" key="8">
    <source>
        <dbReference type="ARBA" id="ARBA00023315"/>
    </source>
</evidence>
<evidence type="ECO:0000256" key="4">
    <source>
        <dbReference type="ARBA" id="ARBA00008655"/>
    </source>
</evidence>
<evidence type="ECO:0000256" key="9">
    <source>
        <dbReference type="RuleBase" id="RU361267"/>
    </source>
</evidence>
<dbReference type="GO" id="GO:0016024">
    <property type="term" value="P:CDP-diacylglycerol biosynthetic process"/>
    <property type="evidence" value="ECO:0007669"/>
    <property type="project" value="UniProtKB-UniPathway"/>
</dbReference>
<comment type="similarity">
    <text evidence="4 9">Belongs to the 1-acyl-sn-glycerol-3-phosphate acyltransferase family.</text>
</comment>
<gene>
    <name evidence="11" type="ORF">GGQ74_001468</name>
</gene>
<comment type="caution">
    <text evidence="11">The sequence shown here is derived from an EMBL/GenBank/DDBJ whole genome shotgun (WGS) entry which is preliminary data.</text>
</comment>
<evidence type="ECO:0000313" key="12">
    <source>
        <dbReference type="Proteomes" id="UP000580856"/>
    </source>
</evidence>
<dbReference type="CDD" id="cd07989">
    <property type="entry name" value="LPLAT_AGPAT-like"/>
    <property type="match status" value="1"/>
</dbReference>
<dbReference type="UniPathway" id="UPA00557">
    <property type="reaction ID" value="UER00613"/>
</dbReference>
<comment type="catalytic activity">
    <reaction evidence="1 9">
        <text>a 1-acyl-sn-glycero-3-phosphate + an acyl-CoA = a 1,2-diacyl-sn-glycero-3-phosphate + CoA</text>
        <dbReference type="Rhea" id="RHEA:19709"/>
        <dbReference type="ChEBI" id="CHEBI:57287"/>
        <dbReference type="ChEBI" id="CHEBI:57970"/>
        <dbReference type="ChEBI" id="CHEBI:58342"/>
        <dbReference type="ChEBI" id="CHEBI:58608"/>
        <dbReference type="EC" id="2.3.1.51"/>
    </reaction>
</comment>
<dbReference type="EC" id="2.3.1.51" evidence="5 9"/>
<keyword evidence="9" id="KW-1208">Phospholipid metabolism</keyword>
<evidence type="ECO:0000256" key="6">
    <source>
        <dbReference type="ARBA" id="ARBA00016139"/>
    </source>
</evidence>
<dbReference type="NCBIfam" id="TIGR00530">
    <property type="entry name" value="AGP_acyltrn"/>
    <property type="match status" value="1"/>
</dbReference>
<evidence type="ECO:0000256" key="3">
    <source>
        <dbReference type="ARBA" id="ARBA00005189"/>
    </source>
</evidence>
<dbReference type="InterPro" id="IPR002123">
    <property type="entry name" value="Plipid/glycerol_acylTrfase"/>
</dbReference>
<reference evidence="11 12" key="1">
    <citation type="submission" date="2020-03" db="EMBL/GenBank/DDBJ databases">
        <title>Genomic Encyclopedia of Type Strains, Phase IV (KMG-IV): sequencing the most valuable type-strain genomes for metagenomic binning, comparative biology and taxonomic classification.</title>
        <authorList>
            <person name="Goeker M."/>
        </authorList>
    </citation>
    <scope>NUCLEOTIDE SEQUENCE [LARGE SCALE GENOMIC DNA]</scope>
    <source>
        <strain evidence="11 12">DSM 24233</strain>
    </source>
</reference>
<evidence type="ECO:0000256" key="7">
    <source>
        <dbReference type="ARBA" id="ARBA00022679"/>
    </source>
</evidence>
<keyword evidence="9" id="KW-0444">Lipid biosynthesis</keyword>
<evidence type="ECO:0000256" key="1">
    <source>
        <dbReference type="ARBA" id="ARBA00001141"/>
    </source>
</evidence>
<dbReference type="InterPro" id="IPR004552">
    <property type="entry name" value="AGP_acyltrans"/>
</dbReference>